<accession>A0ABT0CDM9</accession>
<evidence type="ECO:0000256" key="1">
    <source>
        <dbReference type="ARBA" id="ARBA00004141"/>
    </source>
</evidence>
<feature type="transmembrane region" description="Helical" evidence="6">
    <location>
        <begin position="131"/>
        <end position="146"/>
    </location>
</feature>
<dbReference type="PANTHER" id="PTHR13929:SF0">
    <property type="entry name" value="UBIA PRENYLTRANSFERASE DOMAIN-CONTAINING PROTEIN 1"/>
    <property type="match status" value="1"/>
</dbReference>
<sequence>MELGASPAQPSEQASWNGPSRKQLWMAAIKPPMYSVAIMPIWVGSAIAYAQVGVMDWQVLAVFLGAAICILAWTNISNDVFDAQTGIDKNKHHSLVNLTGKPEQVFWVGNAFLALGLLGILWLSWRQSDPTVLVLVLIACGLGYAYQGPPLRLGYQGIGEILCFFSFGPLAVLAAHYSQIQTWSLTGLAASLVVGIVTSLILFCSHFHQVQDDLACGKRSPVVRLGTLRSARLIPWICGSIFGLTAIFVGLGMFPVWTLLSLVGIPFAVQLSRLLGTYHDQPPRISQSKFIAVALHFWVGLFLGLGFMLSRLG</sequence>
<comment type="caution">
    <text evidence="7">The sequence shown here is derived from an EMBL/GenBank/DDBJ whole genome shotgun (WGS) entry which is preliminary data.</text>
</comment>
<dbReference type="HAMAP" id="MF_01938">
    <property type="entry name" value="MenA_2"/>
    <property type="match status" value="1"/>
</dbReference>
<feature type="transmembrane region" description="Helical" evidence="6">
    <location>
        <begin position="183"/>
        <end position="204"/>
    </location>
</feature>
<dbReference type="NCBIfam" id="TIGR02235">
    <property type="entry name" value="menA_cyano-plnt"/>
    <property type="match status" value="1"/>
</dbReference>
<comment type="pathway">
    <text evidence="6">Cofactor biosynthesis; phylloquinone biosynthesis.</text>
</comment>
<evidence type="ECO:0000256" key="3">
    <source>
        <dbReference type="ARBA" id="ARBA00022692"/>
    </source>
</evidence>
<evidence type="ECO:0000256" key="6">
    <source>
        <dbReference type="HAMAP-Rule" id="MF_01938"/>
    </source>
</evidence>
<dbReference type="EMBL" id="JAFIRA010000028">
    <property type="protein sequence ID" value="MCJ2543430.1"/>
    <property type="molecule type" value="Genomic_DNA"/>
</dbReference>
<evidence type="ECO:0000313" key="8">
    <source>
        <dbReference type="Proteomes" id="UP000830835"/>
    </source>
</evidence>
<protein>
    <recommendedName>
        <fullName evidence="6">2-carboxy-1,4-naphthoquinone phytyltransferase</fullName>
        <ecNumber evidence="6">2.5.1.130</ecNumber>
    </recommendedName>
    <alternativeName>
        <fullName evidence="6">1,4-dihydroxy-2-naphthoate phytyltransferase</fullName>
        <shortName evidence="6">DHNA phytyltransferase</shortName>
    </alternativeName>
</protein>
<gene>
    <name evidence="6" type="primary">menA</name>
    <name evidence="7" type="ORF">JX360_11005</name>
</gene>
<evidence type="ECO:0000256" key="5">
    <source>
        <dbReference type="ARBA" id="ARBA00023136"/>
    </source>
</evidence>
<keyword evidence="5 6" id="KW-0472">Membrane</keyword>
<dbReference type="InterPro" id="IPR011937">
    <property type="entry name" value="DHNA_phytyltransferase_MenA"/>
</dbReference>
<dbReference type="Pfam" id="PF01040">
    <property type="entry name" value="UbiA"/>
    <property type="match status" value="1"/>
</dbReference>
<proteinExistence type="inferred from homology"/>
<dbReference type="InterPro" id="IPR000537">
    <property type="entry name" value="UbiA_prenyltransferase"/>
</dbReference>
<dbReference type="PANTHER" id="PTHR13929">
    <property type="entry name" value="1,4-DIHYDROXY-2-NAPHTHOATE OCTAPRENYLTRANSFERASE"/>
    <property type="match status" value="1"/>
</dbReference>
<dbReference type="CDD" id="cd13962">
    <property type="entry name" value="PT_UbiA_UBIAD1"/>
    <property type="match status" value="1"/>
</dbReference>
<reference evidence="7" key="1">
    <citation type="submission" date="2021-02" db="EMBL/GenBank/DDBJ databases">
        <title>The CRISPR/cas machinery reduction and long-range gene transfer in the hot spring cyanobacterium Synechococcus.</title>
        <authorList>
            <person name="Dvorak P."/>
            <person name="Jahodarova E."/>
            <person name="Hasler P."/>
            <person name="Poulickova A."/>
        </authorList>
    </citation>
    <scope>NUCLEOTIDE SEQUENCE</scope>
    <source>
        <strain evidence="7">Rupite</strain>
    </source>
</reference>
<dbReference type="EC" id="2.5.1.130" evidence="6"/>
<keyword evidence="8" id="KW-1185">Reference proteome</keyword>
<dbReference type="PIRSF" id="PIRSF005355">
    <property type="entry name" value="UBIAD1"/>
    <property type="match status" value="1"/>
</dbReference>
<evidence type="ECO:0000256" key="2">
    <source>
        <dbReference type="ARBA" id="ARBA00022679"/>
    </source>
</evidence>
<keyword evidence="3 6" id="KW-0812">Transmembrane</keyword>
<evidence type="ECO:0000313" key="7">
    <source>
        <dbReference type="EMBL" id="MCJ2543430.1"/>
    </source>
</evidence>
<feature type="transmembrane region" description="Helical" evidence="6">
    <location>
        <begin position="31"/>
        <end position="51"/>
    </location>
</feature>
<feature type="transmembrane region" description="Helical" evidence="6">
    <location>
        <begin position="290"/>
        <end position="309"/>
    </location>
</feature>
<comment type="function">
    <text evidence="6">Involved in the synthesis of phylloquinone (vitamin K1). Catalyzes the transfer of a prenyl chain to 2-carboxy-1,4-naphthoquinone.</text>
</comment>
<dbReference type="InterPro" id="IPR026046">
    <property type="entry name" value="UBIAD1"/>
</dbReference>
<comment type="subcellular location">
    <subcellularLocation>
        <location evidence="6">Cell inner membrane</location>
        <topology evidence="6">Multi-pass membrane protein</topology>
    </subcellularLocation>
    <subcellularLocation>
        <location evidence="1">Membrane</location>
        <topology evidence="1">Multi-pass membrane protein</topology>
    </subcellularLocation>
</comment>
<keyword evidence="6" id="KW-1003">Cell membrane</keyword>
<feature type="transmembrane region" description="Helical" evidence="6">
    <location>
        <begin position="57"/>
        <end position="76"/>
    </location>
</feature>
<name>A0ABT0CDM9_THEVL</name>
<organism evidence="7 8">
    <name type="scientific">Thermostichus vulcanus str. 'Rupite'</name>
    <dbReference type="NCBI Taxonomy" id="2813851"/>
    <lineage>
        <taxon>Bacteria</taxon>
        <taxon>Bacillati</taxon>
        <taxon>Cyanobacteriota</taxon>
        <taxon>Cyanophyceae</taxon>
        <taxon>Thermostichales</taxon>
        <taxon>Thermostichaceae</taxon>
        <taxon>Thermostichus</taxon>
    </lineage>
</organism>
<dbReference type="RefSeq" id="WP_244350765.1">
    <property type="nucleotide sequence ID" value="NZ_JAFIRA010000028.1"/>
</dbReference>
<dbReference type="Proteomes" id="UP000830835">
    <property type="component" value="Unassembled WGS sequence"/>
</dbReference>
<keyword evidence="2 6" id="KW-0808">Transferase</keyword>
<keyword evidence="6" id="KW-0997">Cell inner membrane</keyword>
<feature type="transmembrane region" description="Helical" evidence="6">
    <location>
        <begin position="257"/>
        <end position="278"/>
    </location>
</feature>
<comment type="catalytic activity">
    <reaction evidence="6">
        <text>2-carboxy-1,4-naphthoquinone + phytyl diphosphate + H(+) = demethylphylloquinone + CO2 + diphosphate</text>
        <dbReference type="Rhea" id="RHEA:47740"/>
        <dbReference type="ChEBI" id="CHEBI:15378"/>
        <dbReference type="ChEBI" id="CHEBI:16526"/>
        <dbReference type="ChEBI" id="CHEBI:31087"/>
        <dbReference type="ChEBI" id="CHEBI:33019"/>
        <dbReference type="ChEBI" id="CHEBI:75434"/>
        <dbReference type="ChEBI" id="CHEBI:87842"/>
        <dbReference type="EC" id="2.5.1.130"/>
    </reaction>
</comment>
<comment type="similarity">
    <text evidence="6">Belongs to the MenA family. Type 2 subfamily.</text>
</comment>
<feature type="transmembrane region" description="Helical" evidence="6">
    <location>
        <begin position="105"/>
        <end position="125"/>
    </location>
</feature>
<keyword evidence="4 6" id="KW-1133">Transmembrane helix</keyword>
<feature type="transmembrane region" description="Helical" evidence="6">
    <location>
        <begin position="158"/>
        <end position="177"/>
    </location>
</feature>
<evidence type="ECO:0000256" key="4">
    <source>
        <dbReference type="ARBA" id="ARBA00022989"/>
    </source>
</evidence>
<dbReference type="GO" id="GO:0016740">
    <property type="term" value="F:transferase activity"/>
    <property type="evidence" value="ECO:0007669"/>
    <property type="project" value="UniProtKB-KW"/>
</dbReference>